<gene>
    <name evidence="1" type="ORF">K488DRAFT_81521</name>
</gene>
<comment type="caution">
    <text evidence="1">The sequence shown here is derived from an EMBL/GenBank/DDBJ whole genome shotgun (WGS) entry which is preliminary data.</text>
</comment>
<evidence type="ECO:0000313" key="1">
    <source>
        <dbReference type="EMBL" id="KAI0037022.1"/>
    </source>
</evidence>
<proteinExistence type="predicted"/>
<protein>
    <submittedName>
        <fullName evidence="1">DnaJ domain-containing protein</fullName>
    </submittedName>
</protein>
<reference evidence="1" key="2">
    <citation type="journal article" date="2022" name="New Phytol.">
        <title>Evolutionary transition to the ectomycorrhizal habit in the genomes of a hyperdiverse lineage of mushroom-forming fungi.</title>
        <authorList>
            <person name="Looney B."/>
            <person name="Miyauchi S."/>
            <person name="Morin E."/>
            <person name="Drula E."/>
            <person name="Courty P.E."/>
            <person name="Kohler A."/>
            <person name="Kuo A."/>
            <person name="LaButti K."/>
            <person name="Pangilinan J."/>
            <person name="Lipzen A."/>
            <person name="Riley R."/>
            <person name="Andreopoulos W."/>
            <person name="He G."/>
            <person name="Johnson J."/>
            <person name="Nolan M."/>
            <person name="Tritt A."/>
            <person name="Barry K.W."/>
            <person name="Grigoriev I.V."/>
            <person name="Nagy L.G."/>
            <person name="Hibbett D."/>
            <person name="Henrissat B."/>
            <person name="Matheny P.B."/>
            <person name="Labbe J."/>
            <person name="Martin F.M."/>
        </authorList>
    </citation>
    <scope>NUCLEOTIDE SEQUENCE</scope>
    <source>
        <strain evidence="1">EC-137</strain>
    </source>
</reference>
<accession>A0ACB8QZE6</accession>
<evidence type="ECO:0000313" key="2">
    <source>
        <dbReference type="Proteomes" id="UP000814128"/>
    </source>
</evidence>
<reference evidence="1" key="1">
    <citation type="submission" date="2021-02" db="EMBL/GenBank/DDBJ databases">
        <authorList>
            <consortium name="DOE Joint Genome Institute"/>
            <person name="Ahrendt S."/>
            <person name="Looney B.P."/>
            <person name="Miyauchi S."/>
            <person name="Morin E."/>
            <person name="Drula E."/>
            <person name="Courty P.E."/>
            <person name="Chicoki N."/>
            <person name="Fauchery L."/>
            <person name="Kohler A."/>
            <person name="Kuo A."/>
            <person name="Labutti K."/>
            <person name="Pangilinan J."/>
            <person name="Lipzen A."/>
            <person name="Riley R."/>
            <person name="Andreopoulos W."/>
            <person name="He G."/>
            <person name="Johnson J."/>
            <person name="Barry K.W."/>
            <person name="Grigoriev I.V."/>
            <person name="Nagy L."/>
            <person name="Hibbett D."/>
            <person name="Henrissat B."/>
            <person name="Matheny P.B."/>
            <person name="Labbe J."/>
            <person name="Martin F."/>
        </authorList>
    </citation>
    <scope>NUCLEOTIDE SEQUENCE</scope>
    <source>
        <strain evidence="1">EC-137</strain>
    </source>
</reference>
<name>A0ACB8QZE6_9AGAM</name>
<dbReference type="EMBL" id="MU273466">
    <property type="protein sequence ID" value="KAI0037022.1"/>
    <property type="molecule type" value="Genomic_DNA"/>
</dbReference>
<organism evidence="1 2">
    <name type="scientific">Vararia minispora EC-137</name>
    <dbReference type="NCBI Taxonomy" id="1314806"/>
    <lineage>
        <taxon>Eukaryota</taxon>
        <taxon>Fungi</taxon>
        <taxon>Dikarya</taxon>
        <taxon>Basidiomycota</taxon>
        <taxon>Agaricomycotina</taxon>
        <taxon>Agaricomycetes</taxon>
        <taxon>Russulales</taxon>
        <taxon>Lachnocladiaceae</taxon>
        <taxon>Vararia</taxon>
    </lineage>
</organism>
<sequence length="224" mass="25192">MHLSARLPHASLPHLHVATRPFSTFPRRAATHYDTLAVPSTAHKNQIKHSFYQLSKQLHPDVNPDPKAKERYHAVTEAYAVLSDDRRRRAYDRTLSSPSASAPTTAGYHSQRSAHWTYDARRHRGATHAWERRRPPPGSHSHARHEPNAKHAGRHYDASAHHDSAAWAQTDARHYTYPTTGWQPSPRDKAVQISVLSRLAQVTGIVVAVGWAAAAFGFDVRPQR</sequence>
<dbReference type="Proteomes" id="UP000814128">
    <property type="component" value="Unassembled WGS sequence"/>
</dbReference>
<keyword evidence="2" id="KW-1185">Reference proteome</keyword>